<dbReference type="Gramene" id="LPERR05G10470.1">
    <property type="protein sequence ID" value="LPERR05G10470.1"/>
    <property type="gene ID" value="LPERR05G10470"/>
</dbReference>
<sequence length="208" mass="22096">MGKKRGSAAAPVFPFRSDDEPRRFTDYGFDAYDPRPSHVRNGRPAQRFFSSSQATAKRPAAAAALDSARFKLQKPIISKKQRRQHQRRRWWSSAASAALFFLFNRGSSSSSSSAAASSVVDTSSYRSMSKVSTSAGPLYLAAGDEDEDDDGAAAAACACWAAPAMRSGHLAASELGASASVLPYVSLRDGRAAAGEAPPPAMPIYLVT</sequence>
<dbReference type="Proteomes" id="UP000032180">
    <property type="component" value="Chromosome 5"/>
</dbReference>
<proteinExistence type="predicted"/>
<accession>A0A0D9WFK9</accession>
<dbReference type="EnsemblPlants" id="LPERR05G10470.1">
    <property type="protein sequence ID" value="LPERR05G10470.1"/>
    <property type="gene ID" value="LPERR05G10470"/>
</dbReference>
<dbReference type="AlphaFoldDB" id="A0A0D9WFK9"/>
<reference evidence="1" key="3">
    <citation type="submission" date="2015-04" db="UniProtKB">
        <authorList>
            <consortium name="EnsemblPlants"/>
        </authorList>
    </citation>
    <scope>IDENTIFICATION</scope>
</reference>
<keyword evidence="2" id="KW-1185">Reference proteome</keyword>
<name>A0A0D9WFK9_9ORYZ</name>
<reference evidence="2" key="2">
    <citation type="submission" date="2013-12" db="EMBL/GenBank/DDBJ databases">
        <authorList>
            <person name="Yu Y."/>
            <person name="Lee S."/>
            <person name="de Baynast K."/>
            <person name="Wissotski M."/>
            <person name="Liu L."/>
            <person name="Talag J."/>
            <person name="Goicoechea J."/>
            <person name="Angelova A."/>
            <person name="Jetty R."/>
            <person name="Kudrna D."/>
            <person name="Golser W."/>
            <person name="Rivera L."/>
            <person name="Zhang J."/>
            <person name="Wing R."/>
        </authorList>
    </citation>
    <scope>NUCLEOTIDE SEQUENCE</scope>
</reference>
<dbReference type="PANTHER" id="PTHR35488:SF2">
    <property type="entry name" value="OS05G0358900 PROTEIN"/>
    <property type="match status" value="1"/>
</dbReference>
<dbReference type="PANTHER" id="PTHR35488">
    <property type="entry name" value="OS05G0358900 PROTEIN-RELATED"/>
    <property type="match status" value="1"/>
</dbReference>
<dbReference type="eggNOG" id="ENOG502QQQX">
    <property type="taxonomic scope" value="Eukaryota"/>
</dbReference>
<evidence type="ECO:0000313" key="1">
    <source>
        <dbReference type="EnsemblPlants" id="LPERR05G10470.1"/>
    </source>
</evidence>
<reference evidence="1 2" key="1">
    <citation type="submission" date="2012-08" db="EMBL/GenBank/DDBJ databases">
        <title>Oryza genome evolution.</title>
        <authorList>
            <person name="Wing R.A."/>
        </authorList>
    </citation>
    <scope>NUCLEOTIDE SEQUENCE</scope>
</reference>
<evidence type="ECO:0000313" key="2">
    <source>
        <dbReference type="Proteomes" id="UP000032180"/>
    </source>
</evidence>
<dbReference type="HOGENOM" id="CLU_126776_0_0_1"/>
<protein>
    <submittedName>
        <fullName evidence="1">Uncharacterized protein</fullName>
    </submittedName>
</protein>
<organism evidence="1 2">
    <name type="scientific">Leersia perrieri</name>
    <dbReference type="NCBI Taxonomy" id="77586"/>
    <lineage>
        <taxon>Eukaryota</taxon>
        <taxon>Viridiplantae</taxon>
        <taxon>Streptophyta</taxon>
        <taxon>Embryophyta</taxon>
        <taxon>Tracheophyta</taxon>
        <taxon>Spermatophyta</taxon>
        <taxon>Magnoliopsida</taxon>
        <taxon>Liliopsida</taxon>
        <taxon>Poales</taxon>
        <taxon>Poaceae</taxon>
        <taxon>BOP clade</taxon>
        <taxon>Oryzoideae</taxon>
        <taxon>Oryzeae</taxon>
        <taxon>Oryzinae</taxon>
        <taxon>Leersia</taxon>
    </lineage>
</organism>